<accession>A0A1G2G2M5</accession>
<gene>
    <name evidence="1" type="ORF">A2719_04030</name>
</gene>
<evidence type="ECO:0000313" key="2">
    <source>
        <dbReference type="Proteomes" id="UP000177480"/>
    </source>
</evidence>
<sequence>MRSRHDIDNEIEGIYSRLERIMPQPVGVENSELERSLRERLKNLQEEAANLIKPAERNLATIKQGLKILGMIHKRREKI</sequence>
<comment type="caution">
    <text evidence="1">The sequence shown here is derived from an EMBL/GenBank/DDBJ whole genome shotgun (WGS) entry which is preliminary data.</text>
</comment>
<evidence type="ECO:0000313" key="1">
    <source>
        <dbReference type="EMBL" id="OGZ44556.1"/>
    </source>
</evidence>
<reference evidence="1 2" key="1">
    <citation type="journal article" date="2016" name="Nat. Commun.">
        <title>Thousands of microbial genomes shed light on interconnected biogeochemical processes in an aquifer system.</title>
        <authorList>
            <person name="Anantharaman K."/>
            <person name="Brown C.T."/>
            <person name="Hug L.A."/>
            <person name="Sharon I."/>
            <person name="Castelle C.J."/>
            <person name="Probst A.J."/>
            <person name="Thomas B.C."/>
            <person name="Singh A."/>
            <person name="Wilkins M.J."/>
            <person name="Karaoz U."/>
            <person name="Brodie E.L."/>
            <person name="Williams K.H."/>
            <person name="Hubbard S.S."/>
            <person name="Banfield J.F."/>
        </authorList>
    </citation>
    <scope>NUCLEOTIDE SEQUENCE [LARGE SCALE GENOMIC DNA]</scope>
</reference>
<proteinExistence type="predicted"/>
<name>A0A1G2G2M5_9BACT</name>
<dbReference type="STRING" id="1802114.A2719_04030"/>
<dbReference type="EMBL" id="MHNK01000001">
    <property type="protein sequence ID" value="OGZ44556.1"/>
    <property type="molecule type" value="Genomic_DNA"/>
</dbReference>
<protein>
    <submittedName>
        <fullName evidence="1">Uncharacterized protein</fullName>
    </submittedName>
</protein>
<dbReference type="Proteomes" id="UP000177480">
    <property type="component" value="Unassembled WGS sequence"/>
</dbReference>
<organism evidence="1 2">
    <name type="scientific">Candidatus Ryanbacteria bacterium RIFCSPHIGHO2_01_FULL_45_22</name>
    <dbReference type="NCBI Taxonomy" id="1802114"/>
    <lineage>
        <taxon>Bacteria</taxon>
        <taxon>Candidatus Ryaniibacteriota</taxon>
    </lineage>
</organism>
<dbReference type="AlphaFoldDB" id="A0A1G2G2M5"/>